<dbReference type="InterPro" id="IPR003812">
    <property type="entry name" value="Fido"/>
</dbReference>
<gene>
    <name evidence="10" type="ORF">CU103_25000</name>
</gene>
<dbReference type="OrthoDB" id="9813719at2"/>
<keyword evidence="3" id="KW-0547">Nucleotide-binding</keyword>
<dbReference type="PANTHER" id="PTHR39560:SF1">
    <property type="entry name" value="PROTEIN ADENYLYLTRANSFERASE FIC-RELATED"/>
    <property type="match status" value="1"/>
</dbReference>
<feature type="region of interest" description="Disordered" evidence="8">
    <location>
        <begin position="284"/>
        <end position="316"/>
    </location>
</feature>
<dbReference type="Proteomes" id="UP000241764">
    <property type="component" value="Unassembled WGS sequence"/>
</dbReference>
<keyword evidence="1" id="KW-0808">Transferase</keyword>
<evidence type="ECO:0000256" key="7">
    <source>
        <dbReference type="ARBA" id="ARBA00048696"/>
    </source>
</evidence>
<dbReference type="Pfam" id="PF02661">
    <property type="entry name" value="Fic"/>
    <property type="match status" value="1"/>
</dbReference>
<dbReference type="PANTHER" id="PTHR39560">
    <property type="entry name" value="PROTEIN ADENYLYLTRANSFERASE FIC-RELATED"/>
    <property type="match status" value="1"/>
</dbReference>
<reference evidence="11" key="1">
    <citation type="submission" date="2017-11" db="EMBL/GenBank/DDBJ databases">
        <authorList>
            <person name="Kuznetsova I."/>
            <person name="Sazanova A."/>
            <person name="Chirak E."/>
            <person name="Safronova V."/>
            <person name="Willems A."/>
        </authorList>
    </citation>
    <scope>NUCLEOTIDE SEQUENCE [LARGE SCALE GENOMIC DNA]</scope>
    <source>
        <strain evidence="11">CCBAU 03422</strain>
    </source>
</reference>
<evidence type="ECO:0000256" key="8">
    <source>
        <dbReference type="SAM" id="MobiDB-lite"/>
    </source>
</evidence>
<evidence type="ECO:0000256" key="3">
    <source>
        <dbReference type="ARBA" id="ARBA00022741"/>
    </source>
</evidence>
<accession>A0A2P7B322</accession>
<keyword evidence="2" id="KW-0548">Nucleotidyltransferase</keyword>
<dbReference type="AlphaFoldDB" id="A0A2P7B322"/>
<comment type="catalytic activity">
    <reaction evidence="6">
        <text>L-threonyl-[protein] + ATP = 3-O-(5'-adenylyl)-L-threonyl-[protein] + diphosphate</text>
        <dbReference type="Rhea" id="RHEA:54292"/>
        <dbReference type="Rhea" id="RHEA-COMP:11060"/>
        <dbReference type="Rhea" id="RHEA-COMP:13847"/>
        <dbReference type="ChEBI" id="CHEBI:30013"/>
        <dbReference type="ChEBI" id="CHEBI:30616"/>
        <dbReference type="ChEBI" id="CHEBI:33019"/>
        <dbReference type="ChEBI" id="CHEBI:138113"/>
        <dbReference type="EC" id="2.7.7.108"/>
    </reaction>
</comment>
<keyword evidence="4" id="KW-0067">ATP-binding</keyword>
<dbReference type="GO" id="GO:0005524">
    <property type="term" value="F:ATP binding"/>
    <property type="evidence" value="ECO:0007669"/>
    <property type="project" value="UniProtKB-KW"/>
</dbReference>
<dbReference type="InterPro" id="IPR036597">
    <property type="entry name" value="Fido-like_dom_sf"/>
</dbReference>
<feature type="compositionally biased region" description="Basic and acidic residues" evidence="8">
    <location>
        <begin position="284"/>
        <end position="297"/>
    </location>
</feature>
<dbReference type="RefSeq" id="WP_106666739.1">
    <property type="nucleotide sequence ID" value="NZ_PGGM01000015.1"/>
</dbReference>
<evidence type="ECO:0000313" key="11">
    <source>
        <dbReference type="Proteomes" id="UP000241764"/>
    </source>
</evidence>
<evidence type="ECO:0000259" key="9">
    <source>
        <dbReference type="PROSITE" id="PS51459"/>
    </source>
</evidence>
<evidence type="ECO:0000256" key="2">
    <source>
        <dbReference type="ARBA" id="ARBA00022695"/>
    </source>
</evidence>
<dbReference type="EMBL" id="PGGM01000015">
    <property type="protein sequence ID" value="PSH60830.1"/>
    <property type="molecule type" value="Genomic_DNA"/>
</dbReference>
<name>A0A2P7B322_9HYPH</name>
<sequence>MSNGDPYVYPGTNVLKNLFNEQDKSKLDTREQIVTAIALDDLRKNPVKGEFDGSHLKEIHKRIFEKIYPFAGQNRTINLSKVEPVLGGKSVKYGKAEFLDEMLGEYTKPLKTFKWDDNNKAAAAKVFGQIMAKVWQAHAFREGNTRTTSVFMHQYASERGFDLDRSVTARYPSETRDIFAKATVGDLRELTNMLVEARETALERNHPTIGHLGEEAGQVLKLMGKPPIAIPSVGENVRGQVLATSYKNVLVAQGRDVKAVALANFDKAPANNDRINIVVKEPVKTIEQDNKPQEKSNKTRTVKVAPPKSKNHDRGR</sequence>
<dbReference type="GO" id="GO:0051302">
    <property type="term" value="P:regulation of cell division"/>
    <property type="evidence" value="ECO:0007669"/>
    <property type="project" value="TreeGrafter"/>
</dbReference>
<dbReference type="EC" id="2.7.7.108" evidence="5"/>
<feature type="domain" description="Fido" evidence="9">
    <location>
        <begin position="51"/>
        <end position="196"/>
    </location>
</feature>
<comment type="catalytic activity">
    <reaction evidence="7">
        <text>L-tyrosyl-[protein] + ATP = O-(5'-adenylyl)-L-tyrosyl-[protein] + diphosphate</text>
        <dbReference type="Rhea" id="RHEA:54288"/>
        <dbReference type="Rhea" id="RHEA-COMP:10136"/>
        <dbReference type="Rhea" id="RHEA-COMP:13846"/>
        <dbReference type="ChEBI" id="CHEBI:30616"/>
        <dbReference type="ChEBI" id="CHEBI:33019"/>
        <dbReference type="ChEBI" id="CHEBI:46858"/>
        <dbReference type="ChEBI" id="CHEBI:83624"/>
        <dbReference type="EC" id="2.7.7.108"/>
    </reaction>
</comment>
<keyword evidence="11" id="KW-1185">Reference proteome</keyword>
<evidence type="ECO:0000256" key="1">
    <source>
        <dbReference type="ARBA" id="ARBA00022679"/>
    </source>
</evidence>
<organism evidence="10 11">
    <name type="scientific">Phyllobacterium sophorae</name>
    <dbReference type="NCBI Taxonomy" id="1520277"/>
    <lineage>
        <taxon>Bacteria</taxon>
        <taxon>Pseudomonadati</taxon>
        <taxon>Pseudomonadota</taxon>
        <taxon>Alphaproteobacteria</taxon>
        <taxon>Hyphomicrobiales</taxon>
        <taxon>Phyllobacteriaceae</taxon>
        <taxon>Phyllobacterium</taxon>
    </lineage>
</organism>
<evidence type="ECO:0000256" key="6">
    <source>
        <dbReference type="ARBA" id="ARBA00047939"/>
    </source>
</evidence>
<dbReference type="SUPFAM" id="SSF140931">
    <property type="entry name" value="Fic-like"/>
    <property type="match status" value="1"/>
</dbReference>
<evidence type="ECO:0000256" key="4">
    <source>
        <dbReference type="ARBA" id="ARBA00022840"/>
    </source>
</evidence>
<evidence type="ECO:0000313" key="10">
    <source>
        <dbReference type="EMBL" id="PSH60830.1"/>
    </source>
</evidence>
<dbReference type="Gene3D" id="1.10.3290.10">
    <property type="entry name" value="Fido-like domain"/>
    <property type="match status" value="1"/>
</dbReference>
<evidence type="ECO:0000256" key="5">
    <source>
        <dbReference type="ARBA" id="ARBA00034531"/>
    </source>
</evidence>
<protein>
    <recommendedName>
        <fullName evidence="5">protein adenylyltransferase</fullName>
        <ecNumber evidence="5">2.7.7.108</ecNumber>
    </recommendedName>
</protein>
<proteinExistence type="predicted"/>
<dbReference type="PROSITE" id="PS51459">
    <property type="entry name" value="FIDO"/>
    <property type="match status" value="1"/>
</dbReference>
<dbReference type="GO" id="GO:0070733">
    <property type="term" value="F:AMPylase activity"/>
    <property type="evidence" value="ECO:0007669"/>
    <property type="project" value="UniProtKB-EC"/>
</dbReference>
<comment type="caution">
    <text evidence="10">The sequence shown here is derived from an EMBL/GenBank/DDBJ whole genome shotgun (WGS) entry which is preliminary data.</text>
</comment>